<evidence type="ECO:0000256" key="6">
    <source>
        <dbReference type="PROSITE-ProRule" id="PRU00472"/>
    </source>
</evidence>
<comment type="similarity">
    <text evidence="7">Belongs to the archaeal rpoM/eukaryotic RPA12/RPB9/RPC11 RNA polymerase family.</text>
</comment>
<evidence type="ECO:0000256" key="4">
    <source>
        <dbReference type="ARBA" id="ARBA00022833"/>
    </source>
</evidence>
<keyword evidence="8" id="KW-0472">Membrane</keyword>
<keyword evidence="2 7" id="KW-0479">Metal-binding</keyword>
<organism evidence="10 11">
    <name type="scientific">Malassezia obtusa</name>
    <dbReference type="NCBI Taxonomy" id="76774"/>
    <lineage>
        <taxon>Eukaryota</taxon>
        <taxon>Fungi</taxon>
        <taxon>Dikarya</taxon>
        <taxon>Basidiomycota</taxon>
        <taxon>Ustilaginomycotina</taxon>
        <taxon>Malasseziomycetes</taxon>
        <taxon>Malasseziales</taxon>
        <taxon>Malasseziaceae</taxon>
        <taxon>Malassezia</taxon>
    </lineage>
</organism>
<evidence type="ECO:0000256" key="1">
    <source>
        <dbReference type="ARBA" id="ARBA00020093"/>
    </source>
</evidence>
<evidence type="ECO:0000259" key="9">
    <source>
        <dbReference type="PROSITE" id="PS51133"/>
    </source>
</evidence>
<dbReference type="InterPro" id="IPR001529">
    <property type="entry name" value="Zn_ribbon_RPB9"/>
</dbReference>
<dbReference type="SMART" id="SM00440">
    <property type="entry name" value="ZnF_C2C2"/>
    <property type="match status" value="1"/>
</dbReference>
<keyword evidence="7" id="KW-0804">Transcription</keyword>
<keyword evidence="4" id="KW-0862">Zinc</keyword>
<keyword evidence="8" id="KW-0812">Transmembrane</keyword>
<dbReference type="SMART" id="SM00661">
    <property type="entry name" value="RPOL9"/>
    <property type="match status" value="1"/>
</dbReference>
<dbReference type="AlphaFoldDB" id="A0AAF0ISV2"/>
<dbReference type="InterPro" id="IPR013083">
    <property type="entry name" value="Znf_RING/FYVE/PHD"/>
</dbReference>
<dbReference type="EMBL" id="CP119940">
    <property type="protein sequence ID" value="WFD04085.1"/>
    <property type="molecule type" value="Genomic_DNA"/>
</dbReference>
<dbReference type="GO" id="GO:0016567">
    <property type="term" value="P:protein ubiquitination"/>
    <property type="evidence" value="ECO:0007669"/>
    <property type="project" value="TreeGrafter"/>
</dbReference>
<evidence type="ECO:0000256" key="3">
    <source>
        <dbReference type="ARBA" id="ARBA00022771"/>
    </source>
</evidence>
<reference evidence="10" key="1">
    <citation type="submission" date="2023-03" db="EMBL/GenBank/DDBJ databases">
        <title>Mating type loci evolution in Malassezia.</title>
        <authorList>
            <person name="Coelho M.A."/>
        </authorList>
    </citation>
    <scope>NUCLEOTIDE SEQUENCE</scope>
    <source>
        <strain evidence="10">CBS 7876</strain>
    </source>
</reference>
<keyword evidence="7" id="KW-0240">DNA-directed RNA polymerase</keyword>
<dbReference type="Pfam" id="PF01096">
    <property type="entry name" value="Zn_ribbon_TFIIS"/>
    <property type="match status" value="1"/>
</dbReference>
<keyword evidence="3 6" id="KW-0863">Zinc-finger</keyword>
<feature type="transmembrane region" description="Helical" evidence="8">
    <location>
        <begin position="288"/>
        <end position="308"/>
    </location>
</feature>
<dbReference type="InterPro" id="IPR034014">
    <property type="entry name" value="Zn_ribbon_RPC11_C"/>
</dbReference>
<dbReference type="PANTHER" id="PTHR22696:SF1">
    <property type="entry name" value="E3 UBIQUITIN-PROTEIN LIGASE RNF26"/>
    <property type="match status" value="1"/>
</dbReference>
<keyword evidence="8" id="KW-1133">Transmembrane helix</keyword>
<keyword evidence="11" id="KW-1185">Reference proteome</keyword>
<evidence type="ECO:0000313" key="11">
    <source>
        <dbReference type="Proteomes" id="UP001214603"/>
    </source>
</evidence>
<dbReference type="Proteomes" id="UP001214603">
    <property type="component" value="Chromosome 7"/>
</dbReference>
<evidence type="ECO:0000313" key="10">
    <source>
        <dbReference type="EMBL" id="WFD04085.1"/>
    </source>
</evidence>
<evidence type="ECO:0000256" key="5">
    <source>
        <dbReference type="ARBA" id="ARBA00029985"/>
    </source>
</evidence>
<dbReference type="Gene3D" id="3.30.40.10">
    <property type="entry name" value="Zinc/RING finger domain, C3HC4 (zinc finger)"/>
    <property type="match status" value="1"/>
</dbReference>
<gene>
    <name evidence="10" type="ORF">MOBT1_002785</name>
</gene>
<evidence type="ECO:0000256" key="7">
    <source>
        <dbReference type="RuleBase" id="RU003474"/>
    </source>
</evidence>
<dbReference type="CDD" id="cd10509">
    <property type="entry name" value="Zn-ribbon_RPC11"/>
    <property type="match status" value="1"/>
</dbReference>
<dbReference type="PROSITE" id="PS51133">
    <property type="entry name" value="ZF_TFIIS_2"/>
    <property type="match status" value="1"/>
</dbReference>
<dbReference type="SUPFAM" id="SSF57783">
    <property type="entry name" value="Zinc beta-ribbon"/>
    <property type="match status" value="1"/>
</dbReference>
<dbReference type="GO" id="GO:0055029">
    <property type="term" value="C:nuclear DNA-directed RNA polymerase complex"/>
    <property type="evidence" value="ECO:0007669"/>
    <property type="project" value="UniProtKB-ARBA"/>
</dbReference>
<dbReference type="InterPro" id="IPR001222">
    <property type="entry name" value="Znf_TFIIS"/>
</dbReference>
<sequence>MLFCPNCANVVTVLPSSSTGENKWTCPTCPFEFPMTRQVTSRVRLERKQVDDVMGGEDSWKNVDSTDATCPKCDNGRAYYMQLQIRSADEPMPMHAVPPAAADESPRILPDSPIYFFLSRYAIAMVVMVIITNRIQHVCTPYGRPARISTLERTMLRLPAIGMLAYALLRLLQALAADTTTASAQAWLAYLRVLVPRAAQPPQPDALLWLALLSACVAQCVGTAVRSLELTSAQDDPSTFNLVGFGFILYLHSHSRQFSPNAHVYLIVTARIVELLGMNVLLCRSPPAVSRLTFTMVLNIAMTVHYIYTAACSDEYPIIHSGSRLMELCVVGIILLTVALHALTMYFVDGRIDLHRLVFHRSSLPRRTDDFSLAVLKLGTACLHATKLTGLSCELQALDAPLHTYVELHADGRTTIEHSVEDLEAIELHGRHPLEHEIRDVRVVLEHAGVEMGGVVRGADKMRAVSAFFHTILEVAYALLRAAGASVARFLPPAPAAVRHVPRYVRLFWHGTNGEAARAARLARDAAQRDAAENAHARLQALRRRRSARAARDDDLDDDLDPLELVALAEEAQGNARTAFQDVLVKHIVRPDHAPPLTRRAYHQLATQAPPARDTWLQTLSARAGFAPTDAADRAMRAALLGLLRERRAAMRAHAPSDADRERLRLCVVCCTEERTILCWPCRCVALCESCRSTLVAQQHALLSLQGSGGRPTQLCPTCRAPVAAFSRLYLP</sequence>
<dbReference type="GO" id="GO:0008270">
    <property type="term" value="F:zinc ion binding"/>
    <property type="evidence" value="ECO:0007669"/>
    <property type="project" value="UniProtKB-KW"/>
</dbReference>
<evidence type="ECO:0000256" key="2">
    <source>
        <dbReference type="ARBA" id="ARBA00022723"/>
    </source>
</evidence>
<dbReference type="GO" id="GO:0006351">
    <property type="term" value="P:DNA-templated transcription"/>
    <property type="evidence" value="ECO:0007669"/>
    <property type="project" value="InterPro"/>
</dbReference>
<name>A0AAF0ISV2_9BASI</name>
<feature type="transmembrane region" description="Helical" evidence="8">
    <location>
        <begin position="328"/>
        <end position="348"/>
    </location>
</feature>
<dbReference type="Gene3D" id="2.20.25.10">
    <property type="match status" value="1"/>
</dbReference>
<feature type="domain" description="TFIIS-type" evidence="9">
    <location>
        <begin position="66"/>
        <end position="92"/>
    </location>
</feature>
<proteinExistence type="inferred from homology"/>
<dbReference type="GO" id="GO:0006511">
    <property type="term" value="P:ubiquitin-dependent protein catabolic process"/>
    <property type="evidence" value="ECO:0007669"/>
    <property type="project" value="TreeGrafter"/>
</dbReference>
<protein>
    <recommendedName>
        <fullName evidence="1">DNA-directed RNA polymerase III subunit RPC10</fullName>
    </recommendedName>
    <alternativeName>
        <fullName evidence="5">RNA polymerase III subunit C11</fullName>
    </alternativeName>
</protein>
<dbReference type="PANTHER" id="PTHR22696">
    <property type="entry name" value="E3 UBIQUITIN-PROTEIN LIGASE RNF26"/>
    <property type="match status" value="1"/>
</dbReference>
<evidence type="ECO:0000256" key="8">
    <source>
        <dbReference type="SAM" id="Phobius"/>
    </source>
</evidence>
<dbReference type="GO" id="GO:0061630">
    <property type="term" value="F:ubiquitin protein ligase activity"/>
    <property type="evidence" value="ECO:0007669"/>
    <property type="project" value="TreeGrafter"/>
</dbReference>
<dbReference type="GO" id="GO:0003676">
    <property type="term" value="F:nucleic acid binding"/>
    <property type="evidence" value="ECO:0007669"/>
    <property type="project" value="InterPro"/>
</dbReference>
<accession>A0AAF0ISV2</accession>